<name>A0A4Y2C0L3_ARAVE</name>
<protein>
    <submittedName>
        <fullName evidence="1">Uncharacterized protein</fullName>
    </submittedName>
</protein>
<dbReference type="EMBL" id="BGPR01000128">
    <property type="protein sequence ID" value="GBL97297.1"/>
    <property type="molecule type" value="Genomic_DNA"/>
</dbReference>
<accession>A0A4Y2C0L3</accession>
<sequence>MIRRRQNSDILLLPEFLQQNVNRMSEHEGFIKSTDRADLYWNQISNLRESSAEVETLPPGHELFETAVMPPQEITNIYRLS</sequence>
<organism evidence="1 2">
    <name type="scientific">Araneus ventricosus</name>
    <name type="common">Orbweaver spider</name>
    <name type="synonym">Epeira ventricosa</name>
    <dbReference type="NCBI Taxonomy" id="182803"/>
    <lineage>
        <taxon>Eukaryota</taxon>
        <taxon>Metazoa</taxon>
        <taxon>Ecdysozoa</taxon>
        <taxon>Arthropoda</taxon>
        <taxon>Chelicerata</taxon>
        <taxon>Arachnida</taxon>
        <taxon>Araneae</taxon>
        <taxon>Araneomorphae</taxon>
        <taxon>Entelegynae</taxon>
        <taxon>Araneoidea</taxon>
        <taxon>Araneidae</taxon>
        <taxon>Araneus</taxon>
    </lineage>
</organism>
<dbReference type="AlphaFoldDB" id="A0A4Y2C0L3"/>
<proteinExistence type="predicted"/>
<dbReference type="Proteomes" id="UP000499080">
    <property type="component" value="Unassembled WGS sequence"/>
</dbReference>
<evidence type="ECO:0000313" key="1">
    <source>
        <dbReference type="EMBL" id="GBL97297.1"/>
    </source>
</evidence>
<gene>
    <name evidence="1" type="ORF">AVEN_84987_1</name>
</gene>
<comment type="caution">
    <text evidence="1">The sequence shown here is derived from an EMBL/GenBank/DDBJ whole genome shotgun (WGS) entry which is preliminary data.</text>
</comment>
<evidence type="ECO:0000313" key="2">
    <source>
        <dbReference type="Proteomes" id="UP000499080"/>
    </source>
</evidence>
<reference evidence="1 2" key="1">
    <citation type="journal article" date="2019" name="Sci. Rep.">
        <title>Orb-weaving spider Araneus ventricosus genome elucidates the spidroin gene catalogue.</title>
        <authorList>
            <person name="Kono N."/>
            <person name="Nakamura H."/>
            <person name="Ohtoshi R."/>
            <person name="Moran D.A.P."/>
            <person name="Shinohara A."/>
            <person name="Yoshida Y."/>
            <person name="Fujiwara M."/>
            <person name="Mori M."/>
            <person name="Tomita M."/>
            <person name="Arakawa K."/>
        </authorList>
    </citation>
    <scope>NUCLEOTIDE SEQUENCE [LARGE SCALE GENOMIC DNA]</scope>
</reference>
<keyword evidence="2" id="KW-1185">Reference proteome</keyword>